<gene>
    <name evidence="5" type="ORF">FN924_02950</name>
</gene>
<dbReference type="KEGG" id="aqt:FN924_02950"/>
<dbReference type="Pfam" id="PF11258">
    <property type="entry name" value="DUF3048"/>
    <property type="match status" value="1"/>
</dbReference>
<feature type="region of interest" description="Disordered" evidence="1">
    <location>
        <begin position="28"/>
        <end position="48"/>
    </location>
</feature>
<dbReference type="Pfam" id="PF17479">
    <property type="entry name" value="DUF3048_C"/>
    <property type="match status" value="1"/>
</dbReference>
<dbReference type="RefSeq" id="WP_143891994.1">
    <property type="nucleotide sequence ID" value="NZ_CP041666.1"/>
</dbReference>
<dbReference type="Proteomes" id="UP000315215">
    <property type="component" value="Chromosome"/>
</dbReference>
<dbReference type="SUPFAM" id="SSF159774">
    <property type="entry name" value="YerB-like"/>
    <property type="match status" value="1"/>
</dbReference>
<sequence length="350" mass="39222">MLKRKTGLIVCMLILLVALAACKNKDTAESAPKESEEPEQTEPVAEPEPEFKNVYPFTGIKTNDPVNNRAVAVMVNNFYKARPQTGLSQADIVFEILAEGDITRFIAFFQSQQPEVVGPVRSAREYYFNLAKDYNALYVYHGAATHVEAALRANGPDSLSGSYYDNDGHLFERADFREAPHNSYLLFSNVYEVASEQGYEVEANYEPLPFLAEEDIPTIQGTAATEVSFSYFANDPIHYTYDEAAQKYLRYNGDMQTVELETDEPIQLDNIFIMETAHSVIDDKGRREVDLQSGGNALLLQKGKVQEVQWRNVDGRILPYKNGQPVGLVPGQTWINVIPESQGLESVTIQ</sequence>
<evidence type="ECO:0000313" key="5">
    <source>
        <dbReference type="EMBL" id="QDP39244.1"/>
    </source>
</evidence>
<feature type="chain" id="PRO_5039716096" evidence="2">
    <location>
        <begin position="21"/>
        <end position="350"/>
    </location>
</feature>
<feature type="domain" description="DUF3048" evidence="4">
    <location>
        <begin position="229"/>
        <end position="335"/>
    </location>
</feature>
<protein>
    <submittedName>
        <fullName evidence="5">DUF3048 domain-containing protein</fullName>
    </submittedName>
</protein>
<proteinExistence type="predicted"/>
<dbReference type="OrthoDB" id="9779102at2"/>
<evidence type="ECO:0000256" key="1">
    <source>
        <dbReference type="SAM" id="MobiDB-lite"/>
    </source>
</evidence>
<name>A0A516KCW5_9BACI</name>
<dbReference type="AlphaFoldDB" id="A0A516KCW5"/>
<keyword evidence="2" id="KW-0732">Signal</keyword>
<dbReference type="InterPro" id="IPR023158">
    <property type="entry name" value="YerB-like_sf"/>
</dbReference>
<evidence type="ECO:0000313" key="6">
    <source>
        <dbReference type="Proteomes" id="UP000315215"/>
    </source>
</evidence>
<accession>A0A516KCW5</accession>
<feature type="compositionally biased region" description="Acidic residues" evidence="1">
    <location>
        <begin position="36"/>
        <end position="48"/>
    </location>
</feature>
<evidence type="ECO:0000259" key="4">
    <source>
        <dbReference type="Pfam" id="PF17479"/>
    </source>
</evidence>
<dbReference type="PROSITE" id="PS51257">
    <property type="entry name" value="PROKAR_LIPOPROTEIN"/>
    <property type="match status" value="1"/>
</dbReference>
<organism evidence="5 6">
    <name type="scientific">Radiobacillus deserti</name>
    <dbReference type="NCBI Taxonomy" id="2594883"/>
    <lineage>
        <taxon>Bacteria</taxon>
        <taxon>Bacillati</taxon>
        <taxon>Bacillota</taxon>
        <taxon>Bacilli</taxon>
        <taxon>Bacillales</taxon>
        <taxon>Bacillaceae</taxon>
        <taxon>Radiobacillus</taxon>
    </lineage>
</organism>
<keyword evidence="6" id="KW-1185">Reference proteome</keyword>
<dbReference type="InterPro" id="IPR021416">
    <property type="entry name" value="DUF3048_N"/>
</dbReference>
<dbReference type="InterPro" id="IPR035328">
    <property type="entry name" value="DUF3048_C"/>
</dbReference>
<feature type="domain" description="DUF3048" evidence="3">
    <location>
        <begin position="57"/>
        <end position="199"/>
    </location>
</feature>
<feature type="signal peptide" evidence="2">
    <location>
        <begin position="1"/>
        <end position="20"/>
    </location>
</feature>
<reference evidence="5 6" key="1">
    <citation type="submission" date="2019-07" db="EMBL/GenBank/DDBJ databases">
        <authorList>
            <person name="Li J."/>
        </authorList>
    </citation>
    <scope>NUCLEOTIDE SEQUENCE [LARGE SCALE GENOMIC DNA]</scope>
    <source>
        <strain evidence="5 6">TKL69</strain>
    </source>
</reference>
<dbReference type="EMBL" id="CP041666">
    <property type="protein sequence ID" value="QDP39244.1"/>
    <property type="molecule type" value="Genomic_DNA"/>
</dbReference>
<dbReference type="Gene3D" id="3.50.90.10">
    <property type="entry name" value="YerB-like"/>
    <property type="match status" value="1"/>
</dbReference>
<evidence type="ECO:0000256" key="2">
    <source>
        <dbReference type="SAM" id="SignalP"/>
    </source>
</evidence>
<evidence type="ECO:0000259" key="3">
    <source>
        <dbReference type="Pfam" id="PF11258"/>
    </source>
</evidence>